<reference evidence="9 11" key="2">
    <citation type="submission" date="2020-02" db="EMBL/GenBank/DDBJ databases">
        <title>Genome sequence of Parvularcula flava strain NH6-79.</title>
        <authorList>
            <person name="Abdul Karim M.H."/>
            <person name="Lam M.Q."/>
            <person name="Chen S.J."/>
            <person name="Yahya A."/>
            <person name="Shahir S."/>
            <person name="Shamsir M.S."/>
            <person name="Chong C.S."/>
        </authorList>
    </citation>
    <scope>NUCLEOTIDE SEQUENCE [LARGE SCALE GENOMIC DNA]</scope>
    <source>
        <strain evidence="9 11">NH6-79</strain>
    </source>
</reference>
<evidence type="ECO:0000313" key="11">
    <source>
        <dbReference type="Proteomes" id="UP000818603"/>
    </source>
</evidence>
<dbReference type="Proteomes" id="UP000818603">
    <property type="component" value="Unassembled WGS sequence"/>
</dbReference>
<evidence type="ECO:0000256" key="4">
    <source>
        <dbReference type="ARBA" id="ARBA00023136"/>
    </source>
</evidence>
<feature type="compositionally biased region" description="Basic and acidic residues" evidence="6">
    <location>
        <begin position="165"/>
        <end position="174"/>
    </location>
</feature>
<evidence type="ECO:0000256" key="7">
    <source>
        <dbReference type="SAM" id="Phobius"/>
    </source>
</evidence>
<evidence type="ECO:0000256" key="2">
    <source>
        <dbReference type="ARBA" id="ARBA00022692"/>
    </source>
</evidence>
<dbReference type="GO" id="GO:0016020">
    <property type="term" value="C:membrane"/>
    <property type="evidence" value="ECO:0007669"/>
    <property type="project" value="UniProtKB-SubCell"/>
</dbReference>
<feature type="compositionally biased region" description="Acidic residues" evidence="6">
    <location>
        <begin position="32"/>
        <end position="44"/>
    </location>
</feature>
<feature type="compositionally biased region" description="Basic and acidic residues" evidence="6">
    <location>
        <begin position="202"/>
        <end position="217"/>
    </location>
</feature>
<dbReference type="PANTHER" id="PTHR15415">
    <property type="entry name" value="MITOFILIN"/>
    <property type="match status" value="1"/>
</dbReference>
<sequence>MAADKTDNDQPENDKPENENTSSASDGRTQPEEVETEIVDEESAETGGETYSASETTHDTEDTPADQDKPAKPGGLMSPGLILAGILVLVAAFTLFSYLSRNTDDRDPPVAANDASPVTAALDGPPEMGDPQDVPAEEAPAVPATSREETQVAKVPAEKTGNQSDRMKQAAREEQDAEEAPAQTAQATEEEAQPTAAQLAQQRREAAAERARQRQGREQAQSAEAEATEPVTDEGETPETAMAANDTEADTDTRSDDQAGEQMAQVDDAAEATTEETSTAPAREARAQTATGAVTAEAETDTALQETRAALAEQRQTNARQAREIEALRREIDTALAEQDRRSQQRIAQLETRIEQIQTQDVAAATKQAAIALAVSNLQRQMYSGRPYGDQLAVLERLTGANAPVRKLRENAEDGLPPMSYLQYSFLDAARSALAAARREEATSPLGKFWANFVGLFSVRKVGARSGDSPSAIISRAEASLENGDLEAALRELAALEGEPADAMEPWIEEARARVEADQTLDNLTNNVLSQAG</sequence>
<feature type="compositionally biased region" description="Polar residues" evidence="6">
    <location>
        <begin position="19"/>
        <end position="28"/>
    </location>
</feature>
<feature type="compositionally biased region" description="Low complexity" evidence="6">
    <location>
        <begin position="180"/>
        <end position="201"/>
    </location>
</feature>
<feature type="compositionally biased region" description="Basic and acidic residues" evidence="6">
    <location>
        <begin position="56"/>
        <end position="71"/>
    </location>
</feature>
<dbReference type="EMBL" id="BMGZ01000002">
    <property type="protein sequence ID" value="GGH97783.1"/>
    <property type="molecule type" value="Genomic_DNA"/>
</dbReference>
<feature type="transmembrane region" description="Helical" evidence="7">
    <location>
        <begin position="80"/>
        <end position="99"/>
    </location>
</feature>
<dbReference type="Pfam" id="PF09731">
    <property type="entry name" value="Mitofilin"/>
    <property type="match status" value="1"/>
</dbReference>
<protein>
    <recommendedName>
        <fullName evidence="12">Inner membrane protein</fullName>
    </recommendedName>
</protein>
<keyword evidence="2 7" id="KW-0812">Transmembrane</keyword>
<proteinExistence type="predicted"/>
<dbReference type="RefSeq" id="WP_155140015.1">
    <property type="nucleotide sequence ID" value="NZ_BMGZ01000002.1"/>
</dbReference>
<keyword evidence="11" id="KW-1185">Reference proteome</keyword>
<gene>
    <name evidence="9" type="ORF">FF098_009850</name>
    <name evidence="8" type="ORF">GCM10011355_19830</name>
</gene>
<feature type="compositionally biased region" description="Low complexity" evidence="6">
    <location>
        <begin position="218"/>
        <end position="229"/>
    </location>
</feature>
<feature type="coiled-coil region" evidence="5">
    <location>
        <begin position="304"/>
        <end position="360"/>
    </location>
</feature>
<evidence type="ECO:0000313" key="8">
    <source>
        <dbReference type="EMBL" id="GGH97783.1"/>
    </source>
</evidence>
<name>A0A8J3A3X4_9PROT</name>
<feature type="region of interest" description="Disordered" evidence="6">
    <location>
        <begin position="1"/>
        <end position="79"/>
    </location>
</feature>
<keyword evidence="5" id="KW-0175">Coiled coil</keyword>
<comment type="caution">
    <text evidence="8">The sequence shown here is derived from an EMBL/GenBank/DDBJ whole genome shotgun (WGS) entry which is preliminary data.</text>
</comment>
<dbReference type="AlphaFoldDB" id="A0A8J3A3X4"/>
<evidence type="ECO:0000256" key="3">
    <source>
        <dbReference type="ARBA" id="ARBA00022989"/>
    </source>
</evidence>
<evidence type="ECO:0000313" key="9">
    <source>
        <dbReference type="EMBL" id="NHK28206.1"/>
    </source>
</evidence>
<feature type="compositionally biased region" description="Basic and acidic residues" evidence="6">
    <location>
        <begin position="1"/>
        <end position="18"/>
    </location>
</feature>
<comment type="subcellular location">
    <subcellularLocation>
        <location evidence="1">Membrane</location>
    </subcellularLocation>
</comment>
<evidence type="ECO:0008006" key="12">
    <source>
        <dbReference type="Google" id="ProtNLM"/>
    </source>
</evidence>
<evidence type="ECO:0000256" key="6">
    <source>
        <dbReference type="SAM" id="MobiDB-lite"/>
    </source>
</evidence>
<dbReference type="EMBL" id="VCJR02000002">
    <property type="protein sequence ID" value="NHK28206.1"/>
    <property type="molecule type" value="Genomic_DNA"/>
</dbReference>
<accession>A0A8J3A3X4</accession>
<dbReference type="InterPro" id="IPR019133">
    <property type="entry name" value="MIC60"/>
</dbReference>
<feature type="region of interest" description="Disordered" evidence="6">
    <location>
        <begin position="101"/>
        <end position="301"/>
    </location>
</feature>
<reference evidence="8" key="1">
    <citation type="journal article" date="2014" name="Int. J. Syst. Evol. Microbiol.">
        <title>Complete genome sequence of Corynebacterium casei LMG S-19264T (=DSM 44701T), isolated from a smear-ripened cheese.</title>
        <authorList>
            <consortium name="US DOE Joint Genome Institute (JGI-PGF)"/>
            <person name="Walter F."/>
            <person name="Albersmeier A."/>
            <person name="Kalinowski J."/>
            <person name="Ruckert C."/>
        </authorList>
    </citation>
    <scope>NUCLEOTIDE SEQUENCE</scope>
    <source>
        <strain evidence="8">CGMCC 1.14984</strain>
    </source>
</reference>
<dbReference type="PANTHER" id="PTHR15415:SF7">
    <property type="entry name" value="MICOS COMPLEX SUBUNIT MIC60"/>
    <property type="match status" value="1"/>
</dbReference>
<feature type="compositionally biased region" description="Low complexity" evidence="6">
    <location>
        <begin position="275"/>
        <end position="301"/>
    </location>
</feature>
<keyword evidence="3 7" id="KW-1133">Transmembrane helix</keyword>
<keyword evidence="4 7" id="KW-0472">Membrane</keyword>
<evidence type="ECO:0000256" key="5">
    <source>
        <dbReference type="SAM" id="Coils"/>
    </source>
</evidence>
<reference evidence="8" key="3">
    <citation type="submission" date="2020-09" db="EMBL/GenBank/DDBJ databases">
        <authorList>
            <person name="Sun Q."/>
            <person name="Zhou Y."/>
        </authorList>
    </citation>
    <scope>NUCLEOTIDE SEQUENCE</scope>
    <source>
        <strain evidence="8">CGMCC 1.14984</strain>
    </source>
</reference>
<dbReference type="Proteomes" id="UP000621856">
    <property type="component" value="Unassembled WGS sequence"/>
</dbReference>
<evidence type="ECO:0000256" key="1">
    <source>
        <dbReference type="ARBA" id="ARBA00004370"/>
    </source>
</evidence>
<evidence type="ECO:0000313" key="10">
    <source>
        <dbReference type="Proteomes" id="UP000621856"/>
    </source>
</evidence>
<organism evidence="8 10">
    <name type="scientific">Aquisalinus luteolus</name>
    <dbReference type="NCBI Taxonomy" id="1566827"/>
    <lineage>
        <taxon>Bacteria</taxon>
        <taxon>Pseudomonadati</taxon>
        <taxon>Pseudomonadota</taxon>
        <taxon>Alphaproteobacteria</taxon>
        <taxon>Parvularculales</taxon>
        <taxon>Parvularculaceae</taxon>
        <taxon>Aquisalinus</taxon>
    </lineage>
</organism>